<comment type="catalytic activity">
    <reaction evidence="9">
        <text>diphthine-[translation elongation factor 2] + NH4(+) + ATP = diphthamide-[translation elongation factor 2] + AMP + diphosphate + H(+)</text>
        <dbReference type="Rhea" id="RHEA:19753"/>
        <dbReference type="Rhea" id="RHEA-COMP:10172"/>
        <dbReference type="Rhea" id="RHEA-COMP:10174"/>
        <dbReference type="ChEBI" id="CHEBI:15378"/>
        <dbReference type="ChEBI" id="CHEBI:16692"/>
        <dbReference type="ChEBI" id="CHEBI:28938"/>
        <dbReference type="ChEBI" id="CHEBI:30616"/>
        <dbReference type="ChEBI" id="CHEBI:33019"/>
        <dbReference type="ChEBI" id="CHEBI:82696"/>
        <dbReference type="ChEBI" id="CHEBI:456215"/>
        <dbReference type="EC" id="6.3.1.14"/>
    </reaction>
</comment>
<dbReference type="CDD" id="cd01994">
    <property type="entry name" value="AANH_PF0828-like"/>
    <property type="match status" value="1"/>
</dbReference>
<dbReference type="Gene3D" id="3.90.1490.10">
    <property type="entry name" value="putative n-type atp pyrophosphatase, domain 2"/>
    <property type="match status" value="1"/>
</dbReference>
<dbReference type="EMBL" id="JAPDFW010000126">
    <property type="protein sequence ID" value="KAJ5067529.1"/>
    <property type="molecule type" value="Genomic_DNA"/>
</dbReference>
<dbReference type="Proteomes" id="UP001149090">
    <property type="component" value="Unassembled WGS sequence"/>
</dbReference>
<sequence length="696" mass="80894">MKLCALISGGKDSFFSALKCVELGHEIVALVNLYPPNEKTQEMDSYSFQTVGHSIIPLFADCINLPLFRRKIQGNPNDQNLEYFPQTQKDEVEDLFALLWEVKKTLPEIEGVSCGAIFSDYQRTRVENVCFRLGLKLLSPMWRRNQKELMHEMISVGMDAIIIKVAAMGLDPKKHLGKTLKQMEMHFHQLNNQFGFHICGEGGEFESLVLDCPLFYYKIVIDQSKIVIHSDDEFAPVGYIIPEKFHLEKKEGIETKEKKSQVIESILNPPKELQFYYQDLEIDEKFQDPNLILFKSGKFIFSSMPIKSENDLPLDKQIEFIFMSIFHLLKKQDLSLEQIFLLEILLGAKVEQEQIQVLLNHFLPKFFPKTPPCVLFHHFSKEEIPVQIKFFADCTKSIKKTLFAQSLSNWAPCSPGFYSNQVLVHGMIFSSLIKGIKPMTNELNFENEFLQIIQNCSRYLEVFNSEIRNVILWKVFVSSPKVDPNELQKQIESFLNQNKSEKQKLIIEDLEKKSVENLMLIIPVEKKDESNLSLSIIAYQNDSYNFEDQDEIEEMDSKYQKILNFSEQTSSYQNLQILLKSVTISRHFGIGLVYIQKSQEDQANQEIFEFDLFFETILDLIDSQTNQEIKQENIVSINIYSNHSKENPIRSNLDLFPKLISSRSQQKENQFNFPTILLIDSLFDSNLEMILEIWFN</sequence>
<name>A0A9Q0R688_ANAIG</name>
<dbReference type="SUPFAM" id="SSF55298">
    <property type="entry name" value="YjgF-like"/>
    <property type="match status" value="1"/>
</dbReference>
<dbReference type="InterPro" id="IPR002761">
    <property type="entry name" value="Diphthami_syn_dom"/>
</dbReference>
<comment type="caution">
    <text evidence="11">The sequence shown here is derived from an EMBL/GenBank/DDBJ whole genome shotgun (WGS) entry which is preliminary data.</text>
</comment>
<evidence type="ECO:0000313" key="12">
    <source>
        <dbReference type="Proteomes" id="UP001149090"/>
    </source>
</evidence>
<keyword evidence="12" id="KW-1185">Reference proteome</keyword>
<dbReference type="Pfam" id="PF01902">
    <property type="entry name" value="Diphthami_syn_2"/>
    <property type="match status" value="1"/>
</dbReference>
<dbReference type="GO" id="GO:0017178">
    <property type="term" value="F:diphthine-ammonia ligase activity"/>
    <property type="evidence" value="ECO:0007669"/>
    <property type="project" value="UniProtKB-EC"/>
</dbReference>
<organism evidence="11 12">
    <name type="scientific">Anaeramoeba ignava</name>
    <name type="common">Anaerobic marine amoeba</name>
    <dbReference type="NCBI Taxonomy" id="1746090"/>
    <lineage>
        <taxon>Eukaryota</taxon>
        <taxon>Metamonada</taxon>
        <taxon>Anaeramoebidae</taxon>
        <taxon>Anaeramoeba</taxon>
    </lineage>
</organism>
<dbReference type="GO" id="GO:0017183">
    <property type="term" value="P:protein histidyl modification to diphthamide"/>
    <property type="evidence" value="ECO:0007669"/>
    <property type="project" value="TreeGrafter"/>
</dbReference>
<dbReference type="Gene3D" id="3.40.50.620">
    <property type="entry name" value="HUPs"/>
    <property type="match status" value="1"/>
</dbReference>
<feature type="domain" description="Diphthamide synthase" evidence="10">
    <location>
        <begin position="1"/>
        <end position="232"/>
    </location>
</feature>
<evidence type="ECO:0000256" key="6">
    <source>
        <dbReference type="ARBA" id="ARBA00022840"/>
    </source>
</evidence>
<evidence type="ECO:0000256" key="3">
    <source>
        <dbReference type="ARBA" id="ARBA00018426"/>
    </source>
</evidence>
<dbReference type="InterPro" id="IPR014729">
    <property type="entry name" value="Rossmann-like_a/b/a_fold"/>
</dbReference>
<evidence type="ECO:0000313" key="11">
    <source>
        <dbReference type="EMBL" id="KAJ5067529.1"/>
    </source>
</evidence>
<evidence type="ECO:0000256" key="4">
    <source>
        <dbReference type="ARBA" id="ARBA00022598"/>
    </source>
</evidence>
<evidence type="ECO:0000256" key="9">
    <source>
        <dbReference type="ARBA" id="ARBA00048108"/>
    </source>
</evidence>
<dbReference type="PANTHER" id="PTHR12196:SF2">
    <property type="entry name" value="DIPHTHINE--AMMONIA LIGASE"/>
    <property type="match status" value="1"/>
</dbReference>
<dbReference type="InterPro" id="IPR035959">
    <property type="entry name" value="RutC-like_sf"/>
</dbReference>
<dbReference type="EC" id="6.3.1.14" evidence="2"/>
<evidence type="ECO:0000259" key="10">
    <source>
        <dbReference type="Pfam" id="PF01902"/>
    </source>
</evidence>
<dbReference type="FunFam" id="3.40.50.620:FF:000145">
    <property type="entry name" value="ATP-binding domain containing protein"/>
    <property type="match status" value="1"/>
</dbReference>
<evidence type="ECO:0000256" key="7">
    <source>
        <dbReference type="ARBA" id="ARBA00029814"/>
    </source>
</evidence>
<accession>A0A9Q0R688</accession>
<dbReference type="Gene3D" id="3.30.1330.40">
    <property type="entry name" value="RutC-like"/>
    <property type="match status" value="1"/>
</dbReference>
<dbReference type="PANTHER" id="PTHR12196">
    <property type="entry name" value="DOMAIN OF UNKNOWN FUNCTION 71 DUF71 -CONTAINING PROTEIN"/>
    <property type="match status" value="1"/>
</dbReference>
<dbReference type="InterPro" id="IPR030662">
    <property type="entry name" value="DPH6/MJ0570"/>
</dbReference>
<dbReference type="GO" id="GO:0005524">
    <property type="term" value="F:ATP binding"/>
    <property type="evidence" value="ECO:0007669"/>
    <property type="project" value="UniProtKB-KW"/>
</dbReference>
<keyword evidence="5" id="KW-0547">Nucleotide-binding</keyword>
<evidence type="ECO:0000256" key="2">
    <source>
        <dbReference type="ARBA" id="ARBA00012089"/>
    </source>
</evidence>
<keyword evidence="6" id="KW-0067">ATP-binding</keyword>
<evidence type="ECO:0000256" key="8">
    <source>
        <dbReference type="ARBA" id="ARBA00031552"/>
    </source>
</evidence>
<dbReference type="AlphaFoldDB" id="A0A9Q0R688"/>
<keyword evidence="4" id="KW-0436">Ligase</keyword>
<evidence type="ECO:0000256" key="1">
    <source>
        <dbReference type="ARBA" id="ARBA00005156"/>
    </source>
</evidence>
<comment type="pathway">
    <text evidence="1">Protein modification; peptidyl-diphthamide biosynthesis.</text>
</comment>
<reference evidence="11" key="1">
    <citation type="submission" date="2022-10" db="EMBL/GenBank/DDBJ databases">
        <title>Novel sulphate-reducing endosymbionts in the free-living metamonad Anaeramoeba.</title>
        <authorList>
            <person name="Jerlstrom-Hultqvist J."/>
            <person name="Cepicka I."/>
            <person name="Gallot-Lavallee L."/>
            <person name="Salas-Leiva D."/>
            <person name="Curtis B.A."/>
            <person name="Zahonova K."/>
            <person name="Pipaliya S."/>
            <person name="Dacks J."/>
            <person name="Roger A.J."/>
        </authorList>
    </citation>
    <scope>NUCLEOTIDE SEQUENCE</scope>
    <source>
        <strain evidence="11">BMAN</strain>
    </source>
</reference>
<evidence type="ECO:0000256" key="5">
    <source>
        <dbReference type="ARBA" id="ARBA00022741"/>
    </source>
</evidence>
<dbReference type="NCBIfam" id="TIGR00290">
    <property type="entry name" value="MJ0570_dom"/>
    <property type="match status" value="1"/>
</dbReference>
<dbReference type="SUPFAM" id="SSF52402">
    <property type="entry name" value="Adenine nucleotide alpha hydrolases-like"/>
    <property type="match status" value="1"/>
</dbReference>
<dbReference type="OrthoDB" id="686384at2759"/>
<gene>
    <name evidence="11" type="ORF">M0811_12881</name>
</gene>
<dbReference type="FunFam" id="3.90.1490.10:FF:000001">
    <property type="entry name" value="Diphthine--ammonia ligase"/>
    <property type="match status" value="1"/>
</dbReference>
<protein>
    <recommendedName>
        <fullName evidence="3">Diphthine--ammonia ligase</fullName>
        <ecNumber evidence="2">6.3.1.14</ecNumber>
    </recommendedName>
    <alternativeName>
        <fullName evidence="7">Diphthamide synthase</fullName>
    </alternativeName>
    <alternativeName>
        <fullName evidence="8">Diphthamide synthetase</fullName>
    </alternativeName>
</protein>
<proteinExistence type="predicted"/>